<dbReference type="Gene3D" id="1.20.210.10">
    <property type="entry name" value="Cytochrome c oxidase-like, subunit I domain"/>
    <property type="match status" value="1"/>
</dbReference>
<organism evidence="5">
    <name type="scientific">Candidatus Nitrotoga fabula</name>
    <dbReference type="NCBI Taxonomy" id="2182327"/>
    <lineage>
        <taxon>Bacteria</taxon>
        <taxon>Pseudomonadati</taxon>
        <taxon>Pseudomonadota</taxon>
        <taxon>Betaproteobacteria</taxon>
        <taxon>Nitrosomonadales</taxon>
        <taxon>Gallionellaceae</taxon>
        <taxon>Candidatus Nitrotoga</taxon>
    </lineage>
</organism>
<gene>
    <name evidence="5" type="primary">ccoN</name>
    <name evidence="5" type="ORF">NITFAB_0047</name>
    <name evidence="4" type="ORF">NTGZN8_130177</name>
</gene>
<feature type="transmembrane region" description="Helical" evidence="2">
    <location>
        <begin position="304"/>
        <end position="321"/>
    </location>
</feature>
<feature type="transmembrane region" description="Helical" evidence="2">
    <location>
        <begin position="341"/>
        <end position="363"/>
    </location>
</feature>
<proteinExistence type="predicted"/>
<dbReference type="RefSeq" id="WP_213035199.1">
    <property type="nucleotide sequence ID" value="NZ_CAJNBL010000005.1"/>
</dbReference>
<evidence type="ECO:0000313" key="4">
    <source>
        <dbReference type="EMBL" id="CAE6695159.1"/>
    </source>
</evidence>
<keyword evidence="2" id="KW-0472">Membrane</keyword>
<dbReference type="Proteomes" id="UP000675882">
    <property type="component" value="Unassembled WGS sequence"/>
</dbReference>
<keyword evidence="1" id="KW-0813">Transport</keyword>
<feature type="domain" description="Cytochrome oxidase subunit I profile" evidence="3">
    <location>
        <begin position="1"/>
        <end position="469"/>
    </location>
</feature>
<feature type="transmembrane region" description="Helical" evidence="2">
    <location>
        <begin position="137"/>
        <end position="156"/>
    </location>
</feature>
<feature type="transmembrane region" description="Helical" evidence="2">
    <location>
        <begin position="426"/>
        <end position="444"/>
    </location>
</feature>
<dbReference type="GO" id="GO:0015990">
    <property type="term" value="P:electron transport coupled proton transport"/>
    <property type="evidence" value="ECO:0007669"/>
    <property type="project" value="TreeGrafter"/>
</dbReference>
<keyword evidence="5" id="KW-0560">Oxidoreductase</keyword>
<dbReference type="PROSITE" id="PS50855">
    <property type="entry name" value="COX1"/>
    <property type="match status" value="1"/>
</dbReference>
<feature type="transmembrane region" description="Helical" evidence="2">
    <location>
        <begin position="64"/>
        <end position="89"/>
    </location>
</feature>
<dbReference type="GO" id="GO:0022904">
    <property type="term" value="P:respiratory electron transport chain"/>
    <property type="evidence" value="ECO:0007669"/>
    <property type="project" value="TreeGrafter"/>
</dbReference>
<evidence type="ECO:0000256" key="2">
    <source>
        <dbReference type="SAM" id="Phobius"/>
    </source>
</evidence>
<dbReference type="EMBL" id="CAJNBL010000005">
    <property type="protein sequence ID" value="CAE6695159.1"/>
    <property type="molecule type" value="Genomic_DNA"/>
</dbReference>
<feature type="transmembrane region" description="Helical" evidence="2">
    <location>
        <begin position="101"/>
        <end position="122"/>
    </location>
</feature>
<dbReference type="GO" id="GO:0016020">
    <property type="term" value="C:membrane"/>
    <property type="evidence" value="ECO:0007669"/>
    <property type="project" value="InterPro"/>
</dbReference>
<feature type="transmembrane region" description="Helical" evidence="2">
    <location>
        <begin position="168"/>
        <end position="190"/>
    </location>
</feature>
<feature type="transmembrane region" description="Helical" evidence="2">
    <location>
        <begin position="270"/>
        <end position="292"/>
    </location>
</feature>
<dbReference type="EC" id="1.9.3.1" evidence="5"/>
<dbReference type="SUPFAM" id="SSF81442">
    <property type="entry name" value="Cytochrome c oxidase subunit I-like"/>
    <property type="match status" value="1"/>
</dbReference>
<keyword evidence="6" id="KW-1185">Reference proteome</keyword>
<feature type="transmembrane region" description="Helical" evidence="2">
    <location>
        <begin position="237"/>
        <end position="258"/>
    </location>
</feature>
<sequence>MLLKYLFAKNENIPAGSAAVFFGFSSIIWFMIGTGLGSFNAAKLAFPDFVTGVEMFAFGHMRQVHVLAVIFGWISMAFAMAMMYITPVLGNTRLWSEKLGLWNCFMWNVALSLGLTLMWTGITSGREYSDFPWPLDLAVAAFITIPLAVNVWMTILKRRTQGIYTTNWFFAASTFMLIIVFLVGNLPEYFHLTGLTEAYMTWWFAHNVLGLWITPVAAAIAYYVIPKVTGNPLYSHRIGHLHFWSIVVFYSTPAAHHLMSAPLPEWLKSFASVEGVLILVPAIAFVSNILLTMQGKWNMFVENLEVRFTVVGVLLAIPLNMQGGFQQTRSINWYVHGTAWMVAHAHLALLGFSTFLEAAAVYLGLQTLMKRKLYSLTLGNLHFWLLLIGFSIYWISMTMAGLIQGAGKIYEVPYIDVVIAEHPYMIARWLGGTMVFSSTIIWLFNMWMTARAGTEVPVGRMPHELAYER</sequence>
<evidence type="ECO:0000313" key="6">
    <source>
        <dbReference type="Proteomes" id="UP000675882"/>
    </source>
</evidence>
<dbReference type="EMBL" id="LS423452">
    <property type="protein sequence ID" value="SPS04458.1"/>
    <property type="molecule type" value="Genomic_DNA"/>
</dbReference>
<keyword evidence="2" id="KW-0812">Transmembrane</keyword>
<dbReference type="Pfam" id="PF00115">
    <property type="entry name" value="COX1"/>
    <property type="match status" value="1"/>
</dbReference>
<reference evidence="5" key="1">
    <citation type="submission" date="2018-05" db="EMBL/GenBank/DDBJ databases">
        <authorList>
            <person name="Lanie J.A."/>
            <person name="Ng W.-L."/>
            <person name="Kazmierczak K.M."/>
            <person name="Andrzejewski T.M."/>
            <person name="Davidsen T.M."/>
            <person name="Wayne K.J."/>
            <person name="Tettelin H."/>
            <person name="Glass J.I."/>
            <person name="Rusch D."/>
            <person name="Podicherti R."/>
            <person name="Tsui H.-C.T."/>
            <person name="Winkler M.E."/>
        </authorList>
    </citation>
    <scope>NUCLEOTIDE SEQUENCE</scope>
    <source>
        <strain evidence="5">KNB</strain>
    </source>
</reference>
<evidence type="ECO:0000313" key="5">
    <source>
        <dbReference type="EMBL" id="SPS04458.1"/>
    </source>
</evidence>
<dbReference type="InterPro" id="IPR036927">
    <property type="entry name" value="Cyt_c_oxase-like_su1_sf"/>
</dbReference>
<feature type="transmembrane region" description="Helical" evidence="2">
    <location>
        <begin position="12"/>
        <end position="32"/>
    </location>
</feature>
<dbReference type="GO" id="GO:0006119">
    <property type="term" value="P:oxidative phosphorylation"/>
    <property type="evidence" value="ECO:0007669"/>
    <property type="project" value="UniProtKB-UniPathway"/>
</dbReference>
<dbReference type="GO" id="GO:0004129">
    <property type="term" value="F:cytochrome-c oxidase activity"/>
    <property type="evidence" value="ECO:0007669"/>
    <property type="project" value="InterPro"/>
</dbReference>
<dbReference type="PANTHER" id="PTHR10422">
    <property type="entry name" value="CYTOCHROME C OXIDASE SUBUNIT 1"/>
    <property type="match status" value="1"/>
</dbReference>
<keyword evidence="1" id="KW-0249">Electron transport</keyword>
<dbReference type="PANTHER" id="PTHR10422:SF29">
    <property type="entry name" value="CYTOCHROME C OXIDASE SUBUNIT 1 HOMOLOG, BACTEROID"/>
    <property type="match status" value="1"/>
</dbReference>
<dbReference type="AlphaFoldDB" id="A0A2X0QS67"/>
<feature type="transmembrane region" description="Helical" evidence="2">
    <location>
        <begin position="383"/>
        <end position="406"/>
    </location>
</feature>
<dbReference type="GO" id="GO:0020037">
    <property type="term" value="F:heme binding"/>
    <property type="evidence" value="ECO:0007669"/>
    <property type="project" value="InterPro"/>
</dbReference>
<protein>
    <submittedName>
        <fullName evidence="5">Cbb3-type cytochrome oxidase, subunit I</fullName>
        <ecNumber evidence="5">1.9.3.1</ecNumber>
    </submittedName>
    <submittedName>
        <fullName evidence="4">Cytochrome c oxidase subunit CcoN</fullName>
    </submittedName>
</protein>
<evidence type="ECO:0000259" key="3">
    <source>
        <dbReference type="PROSITE" id="PS50855"/>
    </source>
</evidence>
<evidence type="ECO:0000256" key="1">
    <source>
        <dbReference type="ARBA" id="ARBA00022660"/>
    </source>
</evidence>
<keyword evidence="1" id="KW-0679">Respiratory chain</keyword>
<feature type="transmembrane region" description="Helical" evidence="2">
    <location>
        <begin position="202"/>
        <end position="225"/>
    </location>
</feature>
<keyword evidence="2" id="KW-1133">Transmembrane helix</keyword>
<dbReference type="InterPro" id="IPR023616">
    <property type="entry name" value="Cyt_c_oxase-like_su1_dom"/>
</dbReference>
<accession>A0A2X0QS67</accession>
<dbReference type="InterPro" id="IPR000883">
    <property type="entry name" value="Cyt_C_Oxase_1"/>
</dbReference>
<dbReference type="UniPathway" id="UPA00705"/>
<dbReference type="GO" id="GO:0016491">
    <property type="term" value="F:oxidoreductase activity"/>
    <property type="evidence" value="ECO:0007669"/>
    <property type="project" value="UniProtKB-KW"/>
</dbReference>
<name>A0A2X0QS67_9PROT</name>
<reference evidence="4" key="2">
    <citation type="submission" date="2021-02" db="EMBL/GenBank/DDBJ databases">
        <authorList>
            <person name="Han P."/>
        </authorList>
    </citation>
    <scope>NUCLEOTIDE SEQUENCE</scope>
    <source>
        <strain evidence="4">Candidatus Nitrotoga sp. ZN8</strain>
    </source>
</reference>